<keyword evidence="3" id="KW-1185">Reference proteome</keyword>
<dbReference type="Gene3D" id="3.80.10.10">
    <property type="entry name" value="Ribonuclease Inhibitor"/>
    <property type="match status" value="1"/>
</dbReference>
<dbReference type="PANTHER" id="PTHR38926:SF81">
    <property type="entry name" value="F-BOX DOMAIN-CONTAINING PROTEIN"/>
    <property type="match status" value="1"/>
</dbReference>
<dbReference type="Proteomes" id="UP001231189">
    <property type="component" value="Unassembled WGS sequence"/>
</dbReference>
<dbReference type="Gene3D" id="1.20.1280.50">
    <property type="match status" value="1"/>
</dbReference>
<name>A0AAD8WWY3_LOLMU</name>
<feature type="region of interest" description="Disordered" evidence="1">
    <location>
        <begin position="323"/>
        <end position="342"/>
    </location>
</feature>
<dbReference type="InterPro" id="IPR032675">
    <property type="entry name" value="LRR_dom_sf"/>
</dbReference>
<feature type="region of interest" description="Disordered" evidence="1">
    <location>
        <begin position="1"/>
        <end position="37"/>
    </location>
</feature>
<accession>A0AAD8WWY3</accession>
<organism evidence="2 3">
    <name type="scientific">Lolium multiflorum</name>
    <name type="common">Italian ryegrass</name>
    <name type="synonym">Lolium perenne subsp. multiflorum</name>
    <dbReference type="NCBI Taxonomy" id="4521"/>
    <lineage>
        <taxon>Eukaryota</taxon>
        <taxon>Viridiplantae</taxon>
        <taxon>Streptophyta</taxon>
        <taxon>Embryophyta</taxon>
        <taxon>Tracheophyta</taxon>
        <taxon>Spermatophyta</taxon>
        <taxon>Magnoliopsida</taxon>
        <taxon>Liliopsida</taxon>
        <taxon>Poales</taxon>
        <taxon>Poaceae</taxon>
        <taxon>BOP clade</taxon>
        <taxon>Pooideae</taxon>
        <taxon>Poodae</taxon>
        <taxon>Poeae</taxon>
        <taxon>Poeae Chloroplast Group 2 (Poeae type)</taxon>
        <taxon>Loliodinae</taxon>
        <taxon>Loliinae</taxon>
        <taxon>Lolium</taxon>
    </lineage>
</organism>
<feature type="compositionally biased region" description="Gly residues" evidence="1">
    <location>
        <begin position="8"/>
        <end position="25"/>
    </location>
</feature>
<dbReference type="InterPro" id="IPR036047">
    <property type="entry name" value="F-box-like_dom_sf"/>
</dbReference>
<comment type="caution">
    <text evidence="2">The sequence shown here is derived from an EMBL/GenBank/DDBJ whole genome shotgun (WGS) entry which is preliminary data.</text>
</comment>
<evidence type="ECO:0008006" key="4">
    <source>
        <dbReference type="Google" id="ProtNLM"/>
    </source>
</evidence>
<feature type="compositionally biased region" description="Acidic residues" evidence="1">
    <location>
        <begin position="333"/>
        <end position="342"/>
    </location>
</feature>
<dbReference type="SUPFAM" id="SSF81383">
    <property type="entry name" value="F-box domain"/>
    <property type="match status" value="1"/>
</dbReference>
<dbReference type="PANTHER" id="PTHR38926">
    <property type="entry name" value="F-BOX DOMAIN CONTAINING PROTEIN, EXPRESSED"/>
    <property type="match status" value="1"/>
</dbReference>
<proteinExistence type="predicted"/>
<reference evidence="2" key="1">
    <citation type="submission" date="2023-07" db="EMBL/GenBank/DDBJ databases">
        <title>A chromosome-level genome assembly of Lolium multiflorum.</title>
        <authorList>
            <person name="Chen Y."/>
            <person name="Copetti D."/>
            <person name="Kolliker R."/>
            <person name="Studer B."/>
        </authorList>
    </citation>
    <scope>NUCLEOTIDE SEQUENCE</scope>
    <source>
        <strain evidence="2">02402/16</strain>
        <tissue evidence="2">Leaf</tissue>
    </source>
</reference>
<protein>
    <recommendedName>
        <fullName evidence="4">F-box domain-containing protein</fullName>
    </recommendedName>
</protein>
<gene>
    <name evidence="2" type="ORF">QYE76_044312</name>
</gene>
<evidence type="ECO:0000256" key="1">
    <source>
        <dbReference type="SAM" id="MobiDB-lite"/>
    </source>
</evidence>
<dbReference type="EMBL" id="JAUUTY010000002">
    <property type="protein sequence ID" value="KAK1683464.1"/>
    <property type="molecule type" value="Genomic_DNA"/>
</dbReference>
<sequence length="342" mass="36941">MKRASTNSGGGFLNGGGSGWEGPNGGRERRAPAPPAVKWSHAEAMKKKPKIGVEAAAAGDGGGDSKVEGEMYDWRWTEAVSPEILALVLRGRLPADEVARGPAAVCRAWREAAASPDMWGDVDIEAWCRRVNSRVKADAVVRRVVARAQGTLRRLSAYRVGDAALAYLASSGKLLNVLQIPMSEISDQAVEKYAECFPALSVLDISNCLKITSRGIEAIGRHCKLLVQLKRNMPPPPPPQGNNAAPIVVEDEALAVANTMPMLKRLELPYGLFSDIGLDAILTKCPLLCTLDILGSLNVRLDGDIEDRCCALESFREPWEPEYAEYSSSGGDYEYDDADSDD</sequence>
<dbReference type="AlphaFoldDB" id="A0AAD8WWY3"/>
<evidence type="ECO:0000313" key="3">
    <source>
        <dbReference type="Proteomes" id="UP001231189"/>
    </source>
</evidence>
<dbReference type="SUPFAM" id="SSF52047">
    <property type="entry name" value="RNI-like"/>
    <property type="match status" value="1"/>
</dbReference>
<evidence type="ECO:0000313" key="2">
    <source>
        <dbReference type="EMBL" id="KAK1683464.1"/>
    </source>
</evidence>